<feature type="transmembrane region" description="Helical" evidence="1">
    <location>
        <begin position="6"/>
        <end position="27"/>
    </location>
</feature>
<feature type="transmembrane region" description="Helical" evidence="1">
    <location>
        <begin position="66"/>
        <end position="87"/>
    </location>
</feature>
<proteinExistence type="predicted"/>
<dbReference type="RefSeq" id="WP_373878292.1">
    <property type="nucleotide sequence ID" value="NZ_BSDP01000001.1"/>
</dbReference>
<keyword evidence="1" id="KW-0472">Membrane</keyword>
<evidence type="ECO:0000313" key="3">
    <source>
        <dbReference type="Proteomes" id="UP001144396"/>
    </source>
</evidence>
<gene>
    <name evidence="2" type="ORF">ARHIZOSPH14_07100</name>
</gene>
<organism evidence="2 3">
    <name type="scientific">Agromyces rhizosphaerae</name>
    <dbReference type="NCBI Taxonomy" id="88374"/>
    <lineage>
        <taxon>Bacteria</taxon>
        <taxon>Bacillati</taxon>
        <taxon>Actinomycetota</taxon>
        <taxon>Actinomycetes</taxon>
        <taxon>Micrococcales</taxon>
        <taxon>Microbacteriaceae</taxon>
        <taxon>Agromyces</taxon>
    </lineage>
</organism>
<accession>A0A9W6CZ16</accession>
<comment type="caution">
    <text evidence="2">The sequence shown here is derived from an EMBL/GenBank/DDBJ whole genome shotgun (WGS) entry which is preliminary data.</text>
</comment>
<keyword evidence="1" id="KW-1133">Transmembrane helix</keyword>
<sequence>MEPIQVLRGVVVLIHLIGFATLFGAWVVEAFGKRGVTSLMNWGLLIAAVAGIALAAPWGITWDLNYVKLGVKLVILVVIGALIGIGAARQRKSGSVPPALFWSIGVLTLANAGIAVLWR</sequence>
<feature type="transmembrane region" description="Helical" evidence="1">
    <location>
        <begin position="99"/>
        <end position="118"/>
    </location>
</feature>
<dbReference type="Proteomes" id="UP001144396">
    <property type="component" value="Unassembled WGS sequence"/>
</dbReference>
<name>A0A9W6CZ16_9MICO</name>
<dbReference type="EMBL" id="BSDP01000001">
    <property type="protein sequence ID" value="GLI26468.1"/>
    <property type="molecule type" value="Genomic_DNA"/>
</dbReference>
<evidence type="ECO:0000256" key="1">
    <source>
        <dbReference type="SAM" id="Phobius"/>
    </source>
</evidence>
<feature type="transmembrane region" description="Helical" evidence="1">
    <location>
        <begin position="39"/>
        <end position="60"/>
    </location>
</feature>
<keyword evidence="1" id="KW-0812">Transmembrane</keyword>
<evidence type="ECO:0008006" key="4">
    <source>
        <dbReference type="Google" id="ProtNLM"/>
    </source>
</evidence>
<reference evidence="2" key="1">
    <citation type="submission" date="2022-12" db="EMBL/GenBank/DDBJ databases">
        <title>Reference genome sequencing for broad-spectrum identification of bacterial and archaeal isolates by mass spectrometry.</title>
        <authorList>
            <person name="Sekiguchi Y."/>
            <person name="Tourlousse D.M."/>
        </authorList>
    </citation>
    <scope>NUCLEOTIDE SEQUENCE</scope>
    <source>
        <strain evidence="2">14</strain>
    </source>
</reference>
<protein>
    <recommendedName>
        <fullName evidence="4">Fe-S protein</fullName>
    </recommendedName>
</protein>
<dbReference type="AlphaFoldDB" id="A0A9W6CZ16"/>
<keyword evidence="3" id="KW-1185">Reference proteome</keyword>
<evidence type="ECO:0000313" key="2">
    <source>
        <dbReference type="EMBL" id="GLI26468.1"/>
    </source>
</evidence>